<organism evidence="2 3">
    <name type="scientific">Pedococcus cremeus</name>
    <dbReference type="NCBI Taxonomy" id="587636"/>
    <lineage>
        <taxon>Bacteria</taxon>
        <taxon>Bacillati</taxon>
        <taxon>Actinomycetota</taxon>
        <taxon>Actinomycetes</taxon>
        <taxon>Micrococcales</taxon>
        <taxon>Intrasporangiaceae</taxon>
        <taxon>Pedococcus</taxon>
    </lineage>
</organism>
<accession>A0A1H9UVF3</accession>
<feature type="transmembrane region" description="Helical" evidence="1">
    <location>
        <begin position="68"/>
        <end position="87"/>
    </location>
</feature>
<sequence>MSLTVAGVLAVVILAVVAVAGGGLLTTLVFRQVDRGDHVAPTDEVDSVEAAQQILRGGAWIGALERTAIYASIVAGWPEGIAVVLAVKSLARYPELQAGKKSAAAERFIIGTFVSTLFACACAGLAVWFRRSL</sequence>
<evidence type="ECO:0000313" key="2">
    <source>
        <dbReference type="EMBL" id="SES13402.1"/>
    </source>
</evidence>
<evidence type="ECO:0000313" key="3">
    <source>
        <dbReference type="Proteomes" id="UP000199019"/>
    </source>
</evidence>
<dbReference type="Proteomes" id="UP000199019">
    <property type="component" value="Unassembled WGS sequence"/>
</dbReference>
<dbReference type="STRING" id="587636.SAMN05216199_2129"/>
<dbReference type="EMBL" id="FOHB01000003">
    <property type="protein sequence ID" value="SES13402.1"/>
    <property type="molecule type" value="Genomic_DNA"/>
</dbReference>
<keyword evidence="1" id="KW-0472">Membrane</keyword>
<evidence type="ECO:0000256" key="1">
    <source>
        <dbReference type="SAM" id="Phobius"/>
    </source>
</evidence>
<dbReference type="AlphaFoldDB" id="A0A1H9UVF3"/>
<name>A0A1H9UVF3_9MICO</name>
<keyword evidence="1" id="KW-1133">Transmembrane helix</keyword>
<keyword evidence="3" id="KW-1185">Reference proteome</keyword>
<keyword evidence="1" id="KW-0812">Transmembrane</keyword>
<dbReference type="RefSeq" id="WP_245735716.1">
    <property type="nucleotide sequence ID" value="NZ_FOHB01000003.1"/>
</dbReference>
<reference evidence="3" key="1">
    <citation type="submission" date="2016-10" db="EMBL/GenBank/DDBJ databases">
        <authorList>
            <person name="Varghese N."/>
            <person name="Submissions S."/>
        </authorList>
    </citation>
    <scope>NUCLEOTIDE SEQUENCE [LARGE SCALE GENOMIC DNA]</scope>
    <source>
        <strain evidence="3">CGMCC 1.6963</strain>
    </source>
</reference>
<proteinExistence type="predicted"/>
<feature type="transmembrane region" description="Helical" evidence="1">
    <location>
        <begin position="108"/>
        <end position="129"/>
    </location>
</feature>
<protein>
    <submittedName>
        <fullName evidence="2">Uncharacterized protein</fullName>
    </submittedName>
</protein>
<gene>
    <name evidence="2" type="ORF">SAMN05216199_2129</name>
</gene>